<sequence>MSGEQNQDWVVYDKTTDDEDCFFEAFRPTRLCGRGIDWVLVNAVCGDCTSSTPFVTGRLQEALQAEWVARQTRILEEPATDGVQIAPRSQKLELEQLRRQQKHTECSSSKSTQSLEEHRDTSRVWYKHKGRLRKEMDSLGEKFNCKEGKFVIFAPEQDADFIWMQIIRATLDNRLGTRARTRSTTGADKSRPPGRNGLETVGRNTFRDDGKVFIIEVYSANYLDLEDAARVRQRLSEMKIGIDIASLSYKPEIYSQLGIYSNNRWGLPPTRPIYVSKYIK</sequence>
<dbReference type="AlphaFoldDB" id="A0A0L0G457"/>
<gene>
    <name evidence="3" type="ORF">SARC_04105</name>
</gene>
<feature type="region of interest" description="Disordered" evidence="2">
    <location>
        <begin position="96"/>
        <end position="119"/>
    </location>
</feature>
<evidence type="ECO:0000313" key="4">
    <source>
        <dbReference type="Proteomes" id="UP000054560"/>
    </source>
</evidence>
<evidence type="ECO:0000313" key="3">
    <source>
        <dbReference type="EMBL" id="KNC83644.1"/>
    </source>
</evidence>
<dbReference type="PANTHER" id="PTHR31977">
    <property type="entry name" value="UPF0696 PROTEIN C11ORF68"/>
    <property type="match status" value="1"/>
</dbReference>
<dbReference type="EMBL" id="KQ241818">
    <property type="protein sequence ID" value="KNC83644.1"/>
    <property type="molecule type" value="Genomic_DNA"/>
</dbReference>
<dbReference type="InterPro" id="IPR015034">
    <property type="entry name" value="Bles03"/>
</dbReference>
<feature type="region of interest" description="Disordered" evidence="2">
    <location>
        <begin position="179"/>
        <end position="202"/>
    </location>
</feature>
<dbReference type="PANTHER" id="PTHR31977:SF1">
    <property type="entry name" value="UPF0696 PROTEIN C11ORF68"/>
    <property type="match status" value="1"/>
</dbReference>
<protein>
    <submittedName>
        <fullName evidence="3">Uncharacterized protein</fullName>
    </submittedName>
</protein>
<dbReference type="Proteomes" id="UP000054560">
    <property type="component" value="Unassembled WGS sequence"/>
</dbReference>
<keyword evidence="4" id="KW-1185">Reference proteome</keyword>
<dbReference type="OrthoDB" id="10067381at2759"/>
<feature type="compositionally biased region" description="Basic and acidic residues" evidence="2">
    <location>
        <begin position="96"/>
        <end position="105"/>
    </location>
</feature>
<reference evidence="3 4" key="1">
    <citation type="submission" date="2011-02" db="EMBL/GenBank/DDBJ databases">
        <title>The Genome Sequence of Sphaeroforma arctica JP610.</title>
        <authorList>
            <consortium name="The Broad Institute Genome Sequencing Platform"/>
            <person name="Russ C."/>
            <person name="Cuomo C."/>
            <person name="Young S.K."/>
            <person name="Zeng Q."/>
            <person name="Gargeya S."/>
            <person name="Alvarado L."/>
            <person name="Berlin A."/>
            <person name="Chapman S.B."/>
            <person name="Chen Z."/>
            <person name="Freedman E."/>
            <person name="Gellesch M."/>
            <person name="Goldberg J."/>
            <person name="Griggs A."/>
            <person name="Gujja S."/>
            <person name="Heilman E."/>
            <person name="Heiman D."/>
            <person name="Howarth C."/>
            <person name="Mehta T."/>
            <person name="Neiman D."/>
            <person name="Pearson M."/>
            <person name="Roberts A."/>
            <person name="Saif S."/>
            <person name="Shea T."/>
            <person name="Shenoy N."/>
            <person name="Sisk P."/>
            <person name="Stolte C."/>
            <person name="Sykes S."/>
            <person name="White J."/>
            <person name="Yandava C."/>
            <person name="Burger G."/>
            <person name="Gray M.W."/>
            <person name="Holland P.W.H."/>
            <person name="King N."/>
            <person name="Lang F.B.F."/>
            <person name="Roger A.J."/>
            <person name="Ruiz-Trillo I."/>
            <person name="Haas B."/>
            <person name="Nusbaum C."/>
            <person name="Birren B."/>
        </authorList>
    </citation>
    <scope>NUCLEOTIDE SEQUENCE [LARGE SCALE GENOMIC DNA]</scope>
    <source>
        <strain evidence="3 4">JP610</strain>
    </source>
</reference>
<proteinExistence type="inferred from homology"/>
<comment type="similarity">
    <text evidence="1">Belongs to the UPF0696 family.</text>
</comment>
<dbReference type="GeneID" id="25904609"/>
<organism evidence="3 4">
    <name type="scientific">Sphaeroforma arctica JP610</name>
    <dbReference type="NCBI Taxonomy" id="667725"/>
    <lineage>
        <taxon>Eukaryota</taxon>
        <taxon>Ichthyosporea</taxon>
        <taxon>Ichthyophonida</taxon>
        <taxon>Sphaeroforma</taxon>
    </lineage>
</organism>
<dbReference type="Pfam" id="PF08939">
    <property type="entry name" value="Bles03"/>
    <property type="match status" value="1"/>
</dbReference>
<dbReference type="Gene3D" id="3.30.760.10">
    <property type="entry name" value="RNA Cap, Translation Initiation Factor Eif4e"/>
    <property type="match status" value="1"/>
</dbReference>
<dbReference type="RefSeq" id="XP_014157546.1">
    <property type="nucleotide sequence ID" value="XM_014302071.1"/>
</dbReference>
<name>A0A0L0G457_9EUKA</name>
<dbReference type="InterPro" id="IPR023398">
    <property type="entry name" value="TIF_eIF4e-like"/>
</dbReference>
<accession>A0A0L0G457</accession>
<evidence type="ECO:0000256" key="1">
    <source>
        <dbReference type="ARBA" id="ARBA00010568"/>
    </source>
</evidence>
<evidence type="ECO:0000256" key="2">
    <source>
        <dbReference type="SAM" id="MobiDB-lite"/>
    </source>
</evidence>
<dbReference type="SUPFAM" id="SSF55418">
    <property type="entry name" value="eIF4e-like"/>
    <property type="match status" value="1"/>
</dbReference>